<evidence type="ECO:0000313" key="1">
    <source>
        <dbReference type="EMBL" id="CAB4134199.1"/>
    </source>
</evidence>
<sequence length="124" mass="14293">MSNYSKADFVDVDQGLDYVFVMLGGIYGQAFNRNWEGMDLEVVRQIWKDQLGRFLTYKPSLDYAFTRLNGDFPPSAIKFREFCNAGPAIPRDEQQITYNPKPVDPEVVAEAKRKLAEMRKNYGL</sequence>
<accession>A0A6J5LRB5</accession>
<reference evidence="1" key="1">
    <citation type="submission" date="2020-04" db="EMBL/GenBank/DDBJ databases">
        <authorList>
            <person name="Chiriac C."/>
            <person name="Salcher M."/>
            <person name="Ghai R."/>
            <person name="Kavagutti S V."/>
        </authorList>
    </citation>
    <scope>NUCLEOTIDE SEQUENCE</scope>
</reference>
<protein>
    <submittedName>
        <fullName evidence="1">Uncharacterized protein</fullName>
    </submittedName>
</protein>
<name>A0A6J5LRB5_9CAUD</name>
<proteinExistence type="predicted"/>
<dbReference type="EMBL" id="LR796282">
    <property type="protein sequence ID" value="CAB4134199.1"/>
    <property type="molecule type" value="Genomic_DNA"/>
</dbReference>
<gene>
    <name evidence="1" type="ORF">UFOVP267_34</name>
</gene>
<organism evidence="1">
    <name type="scientific">uncultured Caudovirales phage</name>
    <dbReference type="NCBI Taxonomy" id="2100421"/>
    <lineage>
        <taxon>Viruses</taxon>
        <taxon>Duplodnaviria</taxon>
        <taxon>Heunggongvirae</taxon>
        <taxon>Uroviricota</taxon>
        <taxon>Caudoviricetes</taxon>
        <taxon>Peduoviridae</taxon>
        <taxon>Maltschvirus</taxon>
        <taxon>Maltschvirus maltsch</taxon>
    </lineage>
</organism>